<sequence length="153" mass="16919">MSNVTQITDAPKSKQEKLDLYCEGIVNGLSKQAAYVAAGYAEGQSRTNSQKFHRENAEYIQGFIAEHIGVHAPTALKVILQIMNDDTEKGGIRLKAAQDVLDRAGLSAKQRVEITTKDVKDFSTEELQNEIRKLVEEDPKLASVFTNVVPMGR</sequence>
<accession>A0AAU6VZD6</accession>
<proteinExistence type="predicted"/>
<evidence type="ECO:0000313" key="1">
    <source>
        <dbReference type="EMBL" id="XAI69800.1"/>
    </source>
</evidence>
<gene>
    <name evidence="1" type="ORF">Lyrsu03_00002</name>
</gene>
<dbReference type="EMBL" id="PP179314">
    <property type="protein sequence ID" value="XAI69800.1"/>
    <property type="molecule type" value="Genomic_DNA"/>
</dbReference>
<name>A0AAU6VZD6_9VIRU</name>
<protein>
    <submittedName>
        <fullName evidence="1">Terminase small subunit</fullName>
    </submittedName>
</protein>
<reference evidence="1" key="1">
    <citation type="journal article" date="2024" name="J. Gen. Virol.">
        <title>Novel phages of Pseudomonas syringae unveil numerous potential auxiliary metabolic genes.</title>
        <authorList>
            <person name="Feltin C."/>
            <person name="Garneau J.R."/>
            <person name="Morris C.E."/>
            <person name="Berard A."/>
            <person name="Torres-Barcelo C."/>
        </authorList>
    </citation>
    <scope>NUCLEOTIDE SEQUENCE</scope>
</reference>
<organism evidence="1">
    <name type="scientific">Pseudomonas phage Lyrsu03</name>
    <dbReference type="NCBI Taxonomy" id="3138537"/>
    <lineage>
        <taxon>Viruses</taxon>
    </lineage>
</organism>